<evidence type="ECO:0000256" key="1">
    <source>
        <dbReference type="SAM" id="SignalP"/>
    </source>
</evidence>
<evidence type="ECO:0000259" key="2">
    <source>
        <dbReference type="PROSITE" id="PS51352"/>
    </source>
</evidence>
<dbReference type="Gene3D" id="3.40.30.10">
    <property type="entry name" value="Glutaredoxin"/>
    <property type="match status" value="1"/>
</dbReference>
<accession>A0ABS7XW14</accession>
<dbReference type="Pfam" id="PF00578">
    <property type="entry name" value="AhpC-TSA"/>
    <property type="match status" value="1"/>
</dbReference>
<keyword evidence="4" id="KW-1185">Reference proteome</keyword>
<dbReference type="InterPro" id="IPR013766">
    <property type="entry name" value="Thioredoxin_domain"/>
</dbReference>
<protein>
    <submittedName>
        <fullName evidence="3">TlpA family protein disulfide reductase</fullName>
    </submittedName>
</protein>
<dbReference type="Proteomes" id="UP001198402">
    <property type="component" value="Unassembled WGS sequence"/>
</dbReference>
<sequence length="160" mass="18407">MKRTFLLILLFTISLSYAQDIPNVILKNLENESVSIQKLANSNDIKIFSFWATWCVPCINELDAIADVYEEWQDETNVELIAISTDDARTKKRVIPLVNGKDWEYQILIDDNQDLKRALNINVLPYIMVVKNGEIVHTRTGYTPGSEDELYEVVKENAKL</sequence>
<evidence type="ECO:0000313" key="3">
    <source>
        <dbReference type="EMBL" id="MCA0151840.1"/>
    </source>
</evidence>
<keyword evidence="1" id="KW-0732">Signal</keyword>
<name>A0ABS7XW14_9FLAO</name>
<dbReference type="EMBL" id="JAIUJS010000001">
    <property type="protein sequence ID" value="MCA0151840.1"/>
    <property type="molecule type" value="Genomic_DNA"/>
</dbReference>
<dbReference type="PANTHER" id="PTHR42852:SF17">
    <property type="entry name" value="THIOREDOXIN-LIKE PROTEIN HI_1115"/>
    <property type="match status" value="1"/>
</dbReference>
<dbReference type="InterPro" id="IPR000866">
    <property type="entry name" value="AhpC/TSA"/>
</dbReference>
<dbReference type="PROSITE" id="PS51352">
    <property type="entry name" value="THIOREDOXIN_2"/>
    <property type="match status" value="1"/>
</dbReference>
<dbReference type="PANTHER" id="PTHR42852">
    <property type="entry name" value="THIOL:DISULFIDE INTERCHANGE PROTEIN DSBE"/>
    <property type="match status" value="1"/>
</dbReference>
<organism evidence="3 4">
    <name type="scientific">Winogradskyella vincentii</name>
    <dbReference type="NCBI Taxonomy" id="2877122"/>
    <lineage>
        <taxon>Bacteria</taxon>
        <taxon>Pseudomonadati</taxon>
        <taxon>Bacteroidota</taxon>
        <taxon>Flavobacteriia</taxon>
        <taxon>Flavobacteriales</taxon>
        <taxon>Flavobacteriaceae</taxon>
        <taxon>Winogradskyella</taxon>
    </lineage>
</organism>
<feature type="chain" id="PRO_5046426629" evidence="1">
    <location>
        <begin position="19"/>
        <end position="160"/>
    </location>
</feature>
<feature type="signal peptide" evidence="1">
    <location>
        <begin position="1"/>
        <end position="18"/>
    </location>
</feature>
<dbReference type="InterPro" id="IPR050553">
    <property type="entry name" value="Thioredoxin_ResA/DsbE_sf"/>
</dbReference>
<dbReference type="InterPro" id="IPR036249">
    <property type="entry name" value="Thioredoxin-like_sf"/>
</dbReference>
<reference evidence="4" key="1">
    <citation type="submission" date="2023-07" db="EMBL/GenBank/DDBJ databases">
        <authorList>
            <person name="Yue Y."/>
        </authorList>
    </citation>
    <scope>NUCLEOTIDE SEQUENCE [LARGE SCALE GENOMIC DNA]</scope>
    <source>
        <strain evidence="4">2Y89</strain>
    </source>
</reference>
<dbReference type="CDD" id="cd02966">
    <property type="entry name" value="TlpA_like_family"/>
    <property type="match status" value="1"/>
</dbReference>
<dbReference type="RefSeq" id="WP_224476809.1">
    <property type="nucleotide sequence ID" value="NZ_JAIUJS010000001.1"/>
</dbReference>
<dbReference type="SUPFAM" id="SSF52833">
    <property type="entry name" value="Thioredoxin-like"/>
    <property type="match status" value="1"/>
</dbReference>
<evidence type="ECO:0000313" key="4">
    <source>
        <dbReference type="Proteomes" id="UP001198402"/>
    </source>
</evidence>
<comment type="caution">
    <text evidence="3">The sequence shown here is derived from an EMBL/GenBank/DDBJ whole genome shotgun (WGS) entry which is preliminary data.</text>
</comment>
<feature type="domain" description="Thioredoxin" evidence="2">
    <location>
        <begin position="15"/>
        <end position="159"/>
    </location>
</feature>
<proteinExistence type="predicted"/>
<gene>
    <name evidence="3" type="ORF">LBV24_01340</name>
</gene>